<evidence type="ECO:0000313" key="3">
    <source>
        <dbReference type="EMBL" id="URE03376.1"/>
    </source>
</evidence>
<proteinExistence type="inferred from homology"/>
<dbReference type="SUPFAM" id="SSF158997">
    <property type="entry name" value="Trm112p-like"/>
    <property type="match status" value="1"/>
</dbReference>
<dbReference type="Proteomes" id="UP001055439">
    <property type="component" value="Chromosome 5"/>
</dbReference>
<dbReference type="OrthoDB" id="1884515at2759"/>
<name>A0A9E7FUS2_9LILI</name>
<organism evidence="3 4">
    <name type="scientific">Musa troglodytarum</name>
    <name type="common">fe'i banana</name>
    <dbReference type="NCBI Taxonomy" id="320322"/>
    <lineage>
        <taxon>Eukaryota</taxon>
        <taxon>Viridiplantae</taxon>
        <taxon>Streptophyta</taxon>
        <taxon>Embryophyta</taxon>
        <taxon>Tracheophyta</taxon>
        <taxon>Spermatophyta</taxon>
        <taxon>Magnoliopsida</taxon>
        <taxon>Liliopsida</taxon>
        <taxon>Zingiberales</taxon>
        <taxon>Musaceae</taxon>
        <taxon>Musa</taxon>
    </lineage>
</organism>
<evidence type="ECO:0000256" key="2">
    <source>
        <dbReference type="ARBA" id="ARBA00040939"/>
    </source>
</evidence>
<protein>
    <recommendedName>
        <fullName evidence="2">Protein preY, mitochondrial</fullName>
    </recommendedName>
</protein>
<dbReference type="Pfam" id="PF03966">
    <property type="entry name" value="Trm112p"/>
    <property type="match status" value="1"/>
</dbReference>
<dbReference type="InterPro" id="IPR005651">
    <property type="entry name" value="Trm112-like"/>
</dbReference>
<reference evidence="3" key="1">
    <citation type="submission" date="2022-05" db="EMBL/GenBank/DDBJ databases">
        <title>The Musa troglodytarum L. genome provides insights into the mechanism of non-climacteric behaviour and enrichment of carotenoids.</title>
        <authorList>
            <person name="Wang J."/>
        </authorList>
    </citation>
    <scope>NUCLEOTIDE SEQUENCE</scope>
    <source>
        <tissue evidence="3">Leaf</tissue>
    </source>
</reference>
<dbReference type="PANTHER" id="PTHR33505">
    <property type="entry name" value="ZGC:162634"/>
    <property type="match status" value="1"/>
</dbReference>
<evidence type="ECO:0000256" key="1">
    <source>
        <dbReference type="ARBA" id="ARBA00038479"/>
    </source>
</evidence>
<dbReference type="Gene3D" id="2.20.25.10">
    <property type="match status" value="1"/>
</dbReference>
<keyword evidence="4" id="KW-1185">Reference proteome</keyword>
<dbReference type="PANTHER" id="PTHR33505:SF4">
    <property type="entry name" value="PROTEIN PREY, MITOCHONDRIAL"/>
    <property type="match status" value="1"/>
</dbReference>
<evidence type="ECO:0000313" key="4">
    <source>
        <dbReference type="Proteomes" id="UP001055439"/>
    </source>
</evidence>
<sequence>MVRGSRVLLLKDGGGGGGNALFKVLSDILVCPLSKQPLRHCPDSRSLVSDAVGVSFPVIPCLAGAEESEIASAENPLVAKLSPLPKSCRSFRPDLGFCTSRGCRMIINGIPCLVPKDGKLLEDEIKLKVDDSSIAKGEEFSICSSKEELLAGVLRLACGIECDAKETFKVAMVSTICFAMFPSSGMQMI</sequence>
<accession>A0A9E7FUS2</accession>
<comment type="similarity">
    <text evidence="1">Belongs to the PREY family.</text>
</comment>
<dbReference type="EMBL" id="CP097507">
    <property type="protein sequence ID" value="URE03376.1"/>
    <property type="molecule type" value="Genomic_DNA"/>
</dbReference>
<gene>
    <name evidence="3" type="ORF">MUK42_20249</name>
</gene>
<dbReference type="AlphaFoldDB" id="A0A9E7FUS2"/>